<evidence type="ECO:0000313" key="9">
    <source>
        <dbReference type="Proteomes" id="UP000249499"/>
    </source>
</evidence>
<name>A0AAF1K2R1_9HYPH</name>
<evidence type="ECO:0000256" key="4">
    <source>
        <dbReference type="ARBA" id="ARBA00023136"/>
    </source>
</evidence>
<evidence type="ECO:0000256" key="5">
    <source>
        <dbReference type="SAM" id="MobiDB-lite"/>
    </source>
</evidence>
<keyword evidence="4 6" id="KW-0472">Membrane</keyword>
<organism evidence="8 9">
    <name type="scientific">Rhizobium tumorigenes</name>
    <dbReference type="NCBI Taxonomy" id="2041385"/>
    <lineage>
        <taxon>Bacteria</taxon>
        <taxon>Pseudomonadati</taxon>
        <taxon>Pseudomonadota</taxon>
        <taxon>Alphaproteobacteria</taxon>
        <taxon>Hyphomicrobiales</taxon>
        <taxon>Rhizobiaceae</taxon>
        <taxon>Rhizobium/Agrobacterium group</taxon>
        <taxon>Rhizobium</taxon>
    </lineage>
</organism>
<dbReference type="EMBL" id="CP117255">
    <property type="protein sequence ID" value="WFR94321.1"/>
    <property type="molecule type" value="Genomic_DNA"/>
</dbReference>
<proteinExistence type="predicted"/>
<dbReference type="SUPFAM" id="SSF74653">
    <property type="entry name" value="TolA/TonB C-terminal domain"/>
    <property type="match status" value="1"/>
</dbReference>
<dbReference type="AlphaFoldDB" id="A0AAF1K2R1"/>
<gene>
    <name evidence="8" type="ORF">PR017_10770</name>
</gene>
<dbReference type="GO" id="GO:0016020">
    <property type="term" value="C:membrane"/>
    <property type="evidence" value="ECO:0007669"/>
    <property type="project" value="UniProtKB-SubCell"/>
</dbReference>
<dbReference type="PROSITE" id="PS52015">
    <property type="entry name" value="TONB_CTD"/>
    <property type="match status" value="1"/>
</dbReference>
<feature type="transmembrane region" description="Helical" evidence="6">
    <location>
        <begin position="97"/>
        <end position="121"/>
    </location>
</feature>
<feature type="region of interest" description="Disordered" evidence="5">
    <location>
        <begin position="170"/>
        <end position="364"/>
    </location>
</feature>
<protein>
    <submittedName>
        <fullName evidence="8">TonB family protein</fullName>
    </submittedName>
</protein>
<dbReference type="GO" id="GO:0055085">
    <property type="term" value="P:transmembrane transport"/>
    <property type="evidence" value="ECO:0007669"/>
    <property type="project" value="InterPro"/>
</dbReference>
<feature type="compositionally biased region" description="Polar residues" evidence="5">
    <location>
        <begin position="208"/>
        <end position="220"/>
    </location>
</feature>
<dbReference type="Gene3D" id="3.30.1150.10">
    <property type="match status" value="1"/>
</dbReference>
<evidence type="ECO:0000256" key="6">
    <source>
        <dbReference type="SAM" id="Phobius"/>
    </source>
</evidence>
<evidence type="ECO:0000256" key="3">
    <source>
        <dbReference type="ARBA" id="ARBA00022989"/>
    </source>
</evidence>
<reference evidence="8 9" key="1">
    <citation type="journal article" date="2018" name="Sci. Rep.">
        <title>Rhizobium tumorigenes sp. nov., a novel plant tumorigenic bacterium isolated from cane gall tumors on thornless blackberry.</title>
        <authorList>
            <person name="Kuzmanovi N."/>
            <person name="Smalla K."/>
            <person name="Gronow S."/>
            <person name="PuBawska J."/>
        </authorList>
    </citation>
    <scope>NUCLEOTIDE SEQUENCE [LARGE SCALE GENOMIC DNA]</scope>
    <source>
        <strain evidence="8 9">1078</strain>
    </source>
</reference>
<dbReference type="Proteomes" id="UP000249499">
    <property type="component" value="Chromosome"/>
</dbReference>
<evidence type="ECO:0000313" key="8">
    <source>
        <dbReference type="EMBL" id="WFR94321.1"/>
    </source>
</evidence>
<sequence length="449" mass="46795">MTSPAKSRSRPFAGIDPRMGAVVNDNTPPTFPAHELLGLDELPRPPAAEAVVHYARLTRIASYPAHPDAAAEAGTAAPPIDPLPDVPRSVRAGTRTASLAASLCSLLFHVAVFSALMTAVVTLPENPVEDAGDSVSVVMLGNGDADQQASGEENKEPPKPDEIVAEAVQPSKTETAEVTPVEPQQTEPAPAVQPSEPVPEAIQPDPAQPTQALSQVSPETVVSPEPEVLAAQVPAEPTVIQPQATEVPLEETKPPAAPPSDAATTPVPPVPASPAEIIPPEETVKPIEKPTPPPKVQKPKEVVKKPPPKAAKLKSGSKGENEQDSKRGSSEGTETARSDSNSAAVGNRQGSGSAAVANYPGKVQSRIRRSVRVPSEYRRMTAAMTVRVRLTVGASGELSAVSLARSSGVPDLDAAVLDGVRRAAPFPSLPPEWGKPSWTFTQEVQVTGN</sequence>
<accession>A0AAF1K2R1</accession>
<feature type="region of interest" description="Disordered" evidence="5">
    <location>
        <begin position="1"/>
        <end position="27"/>
    </location>
</feature>
<evidence type="ECO:0000256" key="1">
    <source>
        <dbReference type="ARBA" id="ARBA00004167"/>
    </source>
</evidence>
<feature type="domain" description="TonB C-terminal" evidence="7">
    <location>
        <begin position="358"/>
        <end position="449"/>
    </location>
</feature>
<evidence type="ECO:0000256" key="2">
    <source>
        <dbReference type="ARBA" id="ARBA00022692"/>
    </source>
</evidence>
<reference evidence="9" key="2">
    <citation type="journal article" date="2023" name="MicrobiologyOpen">
        <title>Genomics of the tumorigenes clade of the family Rhizobiaceae and description of Rhizobium rhododendri sp. nov.</title>
        <authorList>
            <person name="Kuzmanovic N."/>
            <person name="diCenzo G.C."/>
            <person name="Bunk B."/>
            <person name="Sproeer C."/>
            <person name="Fruehling A."/>
            <person name="Neumann-Schaal M."/>
            <person name="Overmann J."/>
            <person name="Smalla K."/>
        </authorList>
    </citation>
    <scope>NUCLEOTIDE SEQUENCE [LARGE SCALE GENOMIC DNA]</scope>
    <source>
        <strain evidence="9">1078</strain>
    </source>
</reference>
<comment type="subcellular location">
    <subcellularLocation>
        <location evidence="1">Membrane</location>
        <topology evidence="1">Single-pass membrane protein</topology>
    </subcellularLocation>
</comment>
<dbReference type="InterPro" id="IPR037682">
    <property type="entry name" value="TonB_C"/>
</dbReference>
<keyword evidence="3 6" id="KW-1133">Transmembrane helix</keyword>
<dbReference type="KEGG" id="rtu:PR017_10770"/>
<feature type="compositionally biased region" description="Polar residues" evidence="5">
    <location>
        <begin position="338"/>
        <end position="352"/>
    </location>
</feature>
<evidence type="ECO:0000259" key="7">
    <source>
        <dbReference type="PROSITE" id="PS52015"/>
    </source>
</evidence>
<dbReference type="RefSeq" id="WP_111222991.1">
    <property type="nucleotide sequence ID" value="NZ_CP117255.1"/>
</dbReference>
<keyword evidence="9" id="KW-1185">Reference proteome</keyword>
<dbReference type="NCBIfam" id="TIGR01352">
    <property type="entry name" value="tonB_Cterm"/>
    <property type="match status" value="1"/>
</dbReference>
<dbReference type="InterPro" id="IPR006260">
    <property type="entry name" value="TonB/TolA_C"/>
</dbReference>
<dbReference type="Pfam" id="PF13103">
    <property type="entry name" value="TonB_2"/>
    <property type="match status" value="1"/>
</dbReference>
<feature type="compositionally biased region" description="Basic and acidic residues" evidence="5">
    <location>
        <begin position="317"/>
        <end position="337"/>
    </location>
</feature>
<keyword evidence="2 6" id="KW-0812">Transmembrane</keyword>